<feature type="domain" description="FAD-binding" evidence="4">
    <location>
        <begin position="7"/>
        <end position="355"/>
    </location>
</feature>
<accession>A0ABW0NPN8</accession>
<dbReference type="Pfam" id="PF01494">
    <property type="entry name" value="FAD_binding_3"/>
    <property type="match status" value="1"/>
</dbReference>
<keyword evidence="3" id="KW-0274">FAD</keyword>
<protein>
    <submittedName>
        <fullName evidence="5">FAD-dependent monooxygenase</fullName>
    </submittedName>
</protein>
<keyword evidence="5" id="KW-0560">Oxidoreductase</keyword>
<name>A0ABW0NPN8_9MICO</name>
<evidence type="ECO:0000313" key="6">
    <source>
        <dbReference type="Proteomes" id="UP001596039"/>
    </source>
</evidence>
<dbReference type="PRINTS" id="PR00420">
    <property type="entry name" value="RNGMNOXGNASE"/>
</dbReference>
<dbReference type="SUPFAM" id="SSF51905">
    <property type="entry name" value="FAD/NAD(P)-binding domain"/>
    <property type="match status" value="1"/>
</dbReference>
<keyword evidence="5" id="KW-0503">Monooxygenase</keyword>
<gene>
    <name evidence="5" type="ORF">ACFPJ4_01250</name>
</gene>
<organism evidence="5 6">
    <name type="scientific">Lysinimonas soli</name>
    <dbReference type="NCBI Taxonomy" id="1074233"/>
    <lineage>
        <taxon>Bacteria</taxon>
        <taxon>Bacillati</taxon>
        <taxon>Actinomycetota</taxon>
        <taxon>Actinomycetes</taxon>
        <taxon>Micrococcales</taxon>
        <taxon>Microbacteriaceae</taxon>
        <taxon>Lysinimonas</taxon>
    </lineage>
</organism>
<keyword evidence="2" id="KW-0285">Flavoprotein</keyword>
<comment type="caution">
    <text evidence="5">The sequence shown here is derived from an EMBL/GenBank/DDBJ whole genome shotgun (WGS) entry which is preliminary data.</text>
</comment>
<evidence type="ECO:0000313" key="5">
    <source>
        <dbReference type="EMBL" id="MFC5500859.1"/>
    </source>
</evidence>
<comment type="cofactor">
    <cofactor evidence="1">
        <name>FAD</name>
        <dbReference type="ChEBI" id="CHEBI:57692"/>
    </cofactor>
</comment>
<evidence type="ECO:0000256" key="1">
    <source>
        <dbReference type="ARBA" id="ARBA00001974"/>
    </source>
</evidence>
<reference evidence="6" key="1">
    <citation type="journal article" date="2019" name="Int. J. Syst. Evol. Microbiol.">
        <title>The Global Catalogue of Microorganisms (GCM) 10K type strain sequencing project: providing services to taxonomists for standard genome sequencing and annotation.</title>
        <authorList>
            <consortium name="The Broad Institute Genomics Platform"/>
            <consortium name="The Broad Institute Genome Sequencing Center for Infectious Disease"/>
            <person name="Wu L."/>
            <person name="Ma J."/>
        </authorList>
    </citation>
    <scope>NUCLEOTIDE SEQUENCE [LARGE SCALE GENOMIC DNA]</scope>
    <source>
        <strain evidence="6">CGMCC 4.6997</strain>
    </source>
</reference>
<dbReference type="GO" id="GO:0004497">
    <property type="term" value="F:monooxygenase activity"/>
    <property type="evidence" value="ECO:0007669"/>
    <property type="project" value="UniProtKB-KW"/>
</dbReference>
<dbReference type="Proteomes" id="UP001596039">
    <property type="component" value="Unassembled WGS sequence"/>
</dbReference>
<dbReference type="PANTHER" id="PTHR43004">
    <property type="entry name" value="TRK SYSTEM POTASSIUM UPTAKE PROTEIN"/>
    <property type="match status" value="1"/>
</dbReference>
<evidence type="ECO:0000256" key="3">
    <source>
        <dbReference type="ARBA" id="ARBA00022827"/>
    </source>
</evidence>
<sequence length="534" mass="57234">MNDEPLDADVVIIGAGPVGLAAGLLMSQYGIRATVLERRAERNHHPKARGIRLRASELARLWGLDDELRAIAMPAETHRFIYTETVAGGEIARTESMTSLDKSWSSVRPYRVSQDLLEQALERHLVAAPLVRLEKGVTVESIAQDDDGVELAVRDAARGPARIRAKYVIAADGVGSSMRSALGIAFGSDAPTPFWQSIYWHGDLRPYTAERPAIMYYTRSGGSGGLVGVAPAGGEDRWVTIIQNAPTRERPPALSEEEAIAAVRRAVGVDELKVDVLSSETFRISADVASSYRVGRVFLAGDAAHSLPPTGGFGINTGFADVHNLAWKLAMVLTGSAPESLLASYETERRPVALSNAAWSVGNAQRFVKVKAALMADDRDELRRLLDDQHRHVDPIEQDLGFSYAPGSEPSEIAVGTITFGARAPHAPVLVNGRTVSTLDVFDGRMTVLLGAADSVWLSAIPKGTTVRVLGEPGFEGADQTLAERYSLGEQGAAIVRPDGHVGWLTHSVAGDLRQRFAAAWDATVNGGLAAEKA</sequence>
<evidence type="ECO:0000259" key="4">
    <source>
        <dbReference type="Pfam" id="PF01494"/>
    </source>
</evidence>
<evidence type="ECO:0000256" key="2">
    <source>
        <dbReference type="ARBA" id="ARBA00022630"/>
    </source>
</evidence>
<dbReference type="Gene3D" id="3.30.9.10">
    <property type="entry name" value="D-Amino Acid Oxidase, subunit A, domain 2"/>
    <property type="match status" value="1"/>
</dbReference>
<proteinExistence type="predicted"/>
<dbReference type="PANTHER" id="PTHR43004:SF19">
    <property type="entry name" value="BINDING MONOOXYGENASE, PUTATIVE (JCVI)-RELATED"/>
    <property type="match status" value="1"/>
</dbReference>
<keyword evidence="6" id="KW-1185">Reference proteome</keyword>
<dbReference type="Gene3D" id="3.50.50.60">
    <property type="entry name" value="FAD/NAD(P)-binding domain"/>
    <property type="match status" value="1"/>
</dbReference>
<dbReference type="InterPro" id="IPR002938">
    <property type="entry name" value="FAD-bd"/>
</dbReference>
<dbReference type="InterPro" id="IPR050641">
    <property type="entry name" value="RIFMO-like"/>
</dbReference>
<dbReference type="Pfam" id="PF21274">
    <property type="entry name" value="Rng_hyd_C"/>
    <property type="match status" value="1"/>
</dbReference>
<dbReference type="Gene3D" id="3.40.30.120">
    <property type="match status" value="1"/>
</dbReference>
<dbReference type="RefSeq" id="WP_386738469.1">
    <property type="nucleotide sequence ID" value="NZ_JBHSMG010000001.1"/>
</dbReference>
<dbReference type="EMBL" id="JBHSMG010000001">
    <property type="protein sequence ID" value="MFC5500859.1"/>
    <property type="molecule type" value="Genomic_DNA"/>
</dbReference>
<dbReference type="InterPro" id="IPR036188">
    <property type="entry name" value="FAD/NAD-bd_sf"/>
</dbReference>